<keyword evidence="2" id="KW-1185">Reference proteome</keyword>
<gene>
    <name evidence="1" type="ORF">AVEN_20232_1</name>
</gene>
<protein>
    <submittedName>
        <fullName evidence="1">Uncharacterized protein</fullName>
    </submittedName>
</protein>
<dbReference type="Proteomes" id="UP000499080">
    <property type="component" value="Unassembled WGS sequence"/>
</dbReference>
<organism evidence="1 2">
    <name type="scientific">Araneus ventricosus</name>
    <name type="common">Orbweaver spider</name>
    <name type="synonym">Epeira ventricosa</name>
    <dbReference type="NCBI Taxonomy" id="182803"/>
    <lineage>
        <taxon>Eukaryota</taxon>
        <taxon>Metazoa</taxon>
        <taxon>Ecdysozoa</taxon>
        <taxon>Arthropoda</taxon>
        <taxon>Chelicerata</taxon>
        <taxon>Arachnida</taxon>
        <taxon>Araneae</taxon>
        <taxon>Araneomorphae</taxon>
        <taxon>Entelegynae</taxon>
        <taxon>Araneoidea</taxon>
        <taxon>Araneidae</taxon>
        <taxon>Araneus</taxon>
    </lineage>
</organism>
<dbReference type="AlphaFoldDB" id="A0A4Y2CKV6"/>
<accession>A0A4Y2CKV6</accession>
<proteinExistence type="predicted"/>
<name>A0A4Y2CKV6_ARAVE</name>
<comment type="caution">
    <text evidence="1">The sequence shown here is derived from an EMBL/GenBank/DDBJ whole genome shotgun (WGS) entry which is preliminary data.</text>
</comment>
<sequence length="122" mass="14139">MDTRKFGSDETYESGSQEKLFDKFLQKRTSDTYRKYEITSLKDTRVVIGHAANFLGIRAFEDECSAKKRGEFTLSFPLFTTRCLEVGWKILPSTKRLVVQVQKAAIAFWLVLFTLHTDMMVK</sequence>
<reference evidence="1 2" key="1">
    <citation type="journal article" date="2019" name="Sci. Rep.">
        <title>Orb-weaving spider Araneus ventricosus genome elucidates the spidroin gene catalogue.</title>
        <authorList>
            <person name="Kono N."/>
            <person name="Nakamura H."/>
            <person name="Ohtoshi R."/>
            <person name="Moran D.A.P."/>
            <person name="Shinohara A."/>
            <person name="Yoshida Y."/>
            <person name="Fujiwara M."/>
            <person name="Mori M."/>
            <person name="Tomita M."/>
            <person name="Arakawa K."/>
        </authorList>
    </citation>
    <scope>NUCLEOTIDE SEQUENCE [LARGE SCALE GENOMIC DNA]</scope>
</reference>
<evidence type="ECO:0000313" key="2">
    <source>
        <dbReference type="Proteomes" id="UP000499080"/>
    </source>
</evidence>
<evidence type="ECO:0000313" key="1">
    <source>
        <dbReference type="EMBL" id="GBM04799.1"/>
    </source>
</evidence>
<dbReference type="EMBL" id="BGPR01000207">
    <property type="protein sequence ID" value="GBM04799.1"/>
    <property type="molecule type" value="Genomic_DNA"/>
</dbReference>